<dbReference type="InterPro" id="IPR029063">
    <property type="entry name" value="SAM-dependent_MTases_sf"/>
</dbReference>
<proteinExistence type="predicted"/>
<dbReference type="OrthoDB" id="3346627at2"/>
<dbReference type="EMBL" id="LOHS01000158">
    <property type="protein sequence ID" value="OAH10089.1"/>
    <property type="molecule type" value="Genomic_DNA"/>
</dbReference>
<evidence type="ECO:0008006" key="3">
    <source>
        <dbReference type="Google" id="ProtNLM"/>
    </source>
</evidence>
<evidence type="ECO:0000313" key="2">
    <source>
        <dbReference type="Proteomes" id="UP000077381"/>
    </source>
</evidence>
<comment type="caution">
    <text evidence="1">The sequence shown here is derived from an EMBL/GenBank/DDBJ whole genome shotgun (WGS) entry which is preliminary data.</text>
</comment>
<dbReference type="STRING" id="1716141.STSP_65960"/>
<reference evidence="1 2" key="1">
    <citation type="submission" date="2015-12" db="EMBL/GenBank/DDBJ databases">
        <title>Genome sequence of Streptomyces sp. G25.</title>
        <authorList>
            <person name="Poehlein A."/>
            <person name="Roettig A."/>
            <person name="Hiessl S."/>
            <person name="Hauschild P."/>
            <person name="Schauer J."/>
            <person name="Madkour M.H."/>
            <person name="Al-Ansari A.M."/>
            <person name="Almakishah N.H."/>
            <person name="Steinbuechel A."/>
            <person name="Daniel R."/>
        </authorList>
    </citation>
    <scope>NUCLEOTIDE SEQUENCE [LARGE SCALE GENOMIC DNA]</scope>
    <source>
        <strain evidence="2">G25(2015)</strain>
    </source>
</reference>
<protein>
    <recommendedName>
        <fullName evidence="3">Class I SAM-dependent methyltransferase</fullName>
    </recommendedName>
</protein>
<name>A0A177HHM1_9ACTN</name>
<dbReference type="Proteomes" id="UP000077381">
    <property type="component" value="Unassembled WGS sequence"/>
</dbReference>
<keyword evidence="2" id="KW-1185">Reference proteome</keyword>
<dbReference type="AlphaFoldDB" id="A0A177HHM1"/>
<gene>
    <name evidence="1" type="ORF">STSP_65960</name>
</gene>
<dbReference type="PATRIC" id="fig|1716141.3.peg.6963"/>
<dbReference type="Pfam" id="PF13578">
    <property type="entry name" value="Methyltransf_24"/>
    <property type="match status" value="1"/>
</dbReference>
<evidence type="ECO:0000313" key="1">
    <source>
        <dbReference type="EMBL" id="OAH10089.1"/>
    </source>
</evidence>
<sequence>MTTRTAPGRARSLSEVPGWFRAIDQDLFRVLLETTGRTPGDLLEMGCYLGKSAILLGEHLREGETFTVCDLFGVESHGLYSRRDTLAFYRETLTREAFEANYLNFHEDLPVIVHARTTALASRIAPGSCRFVHIDASRTYEDVSGDIDIARSVLRKDGVVAIDDYRTEHVPGVAAAVWEAVFTKGLRPVCLSAAKLYATWGEPEPFQQAVRAWATDRVDRVVVDEKIDGDPVLRVLNALPGPSGARRLALELLPPVVSRALVRPKTGR</sequence>
<organism evidence="1 2">
    <name type="scientific">Streptomyces jeddahensis</name>
    <dbReference type="NCBI Taxonomy" id="1716141"/>
    <lineage>
        <taxon>Bacteria</taxon>
        <taxon>Bacillati</taxon>
        <taxon>Actinomycetota</taxon>
        <taxon>Actinomycetes</taxon>
        <taxon>Kitasatosporales</taxon>
        <taxon>Streptomycetaceae</taxon>
        <taxon>Streptomyces</taxon>
    </lineage>
</organism>
<accession>A0A177HHM1</accession>
<dbReference type="Gene3D" id="3.40.50.150">
    <property type="entry name" value="Vaccinia Virus protein VP39"/>
    <property type="match status" value="1"/>
</dbReference>
<dbReference type="RefSeq" id="WP_067284609.1">
    <property type="nucleotide sequence ID" value="NZ_LOHS01000158.1"/>
</dbReference>
<dbReference type="SUPFAM" id="SSF53335">
    <property type="entry name" value="S-adenosyl-L-methionine-dependent methyltransferases"/>
    <property type="match status" value="1"/>
</dbReference>